<evidence type="ECO:0000313" key="2">
    <source>
        <dbReference type="Proteomes" id="UP000515756"/>
    </source>
</evidence>
<reference evidence="1 2" key="1">
    <citation type="submission" date="2019-12" db="EMBL/GenBank/DDBJ databases">
        <title>complete genome sequences of Aeromonas caviae str. WP2-W18-ESBL-01 isolated from wastewater treatment plant effluent.</title>
        <authorList>
            <person name="Sekizuka T."/>
            <person name="Itokawa K."/>
            <person name="Yatsu K."/>
            <person name="Inamine Y."/>
            <person name="Kuroda M."/>
        </authorList>
    </citation>
    <scope>NUCLEOTIDE SEQUENCE [LARGE SCALE GENOMIC DNA]</scope>
    <source>
        <strain evidence="1 2">WP2-W18-ESBL-01</strain>
    </source>
</reference>
<accession>A0A6S4TBZ0</accession>
<sequence>MGEKSPFRVATREELLARGYVLSLAELNLPASPELDEIVSVLQTQRGTVALAVWFQSANGWLGSASPADVVRRVSPGEMSDVLHAARREVAPVEHG</sequence>
<dbReference type="AlphaFoldDB" id="A0A6S4TBZ0"/>
<evidence type="ECO:0000313" key="1">
    <source>
        <dbReference type="EMBL" id="BBQ30632.1"/>
    </source>
</evidence>
<gene>
    <name evidence="1" type="ORF">WP2W18E01_22140</name>
</gene>
<dbReference type="Proteomes" id="UP000515756">
    <property type="component" value="Chromosome"/>
</dbReference>
<dbReference type="EMBL" id="AP021927">
    <property type="protein sequence ID" value="BBQ30632.1"/>
    <property type="molecule type" value="Genomic_DNA"/>
</dbReference>
<protein>
    <recommendedName>
        <fullName evidence="3">Antitoxin Xre/MbcA/ParS-like toxin-binding domain-containing protein</fullName>
    </recommendedName>
</protein>
<proteinExistence type="predicted"/>
<name>A0A6S4TBZ0_AERCA</name>
<organism evidence="1 2">
    <name type="scientific">Aeromonas caviae</name>
    <name type="common">Aeromonas punctata</name>
    <dbReference type="NCBI Taxonomy" id="648"/>
    <lineage>
        <taxon>Bacteria</taxon>
        <taxon>Pseudomonadati</taxon>
        <taxon>Pseudomonadota</taxon>
        <taxon>Gammaproteobacteria</taxon>
        <taxon>Aeromonadales</taxon>
        <taxon>Aeromonadaceae</taxon>
        <taxon>Aeromonas</taxon>
    </lineage>
</organism>
<evidence type="ECO:0008006" key="3">
    <source>
        <dbReference type="Google" id="ProtNLM"/>
    </source>
</evidence>